<feature type="compositionally biased region" description="Low complexity" evidence="6">
    <location>
        <begin position="96"/>
        <end position="110"/>
    </location>
</feature>
<dbReference type="InterPro" id="IPR026752">
    <property type="entry name" value="Cavin_fam"/>
</dbReference>
<organism evidence="7 8">
    <name type="scientific">Clupea harengus</name>
    <name type="common">Atlantic herring</name>
    <dbReference type="NCBI Taxonomy" id="7950"/>
    <lineage>
        <taxon>Eukaryota</taxon>
        <taxon>Metazoa</taxon>
        <taxon>Chordata</taxon>
        <taxon>Craniata</taxon>
        <taxon>Vertebrata</taxon>
        <taxon>Euteleostomi</taxon>
        <taxon>Actinopterygii</taxon>
        <taxon>Neopterygii</taxon>
        <taxon>Teleostei</taxon>
        <taxon>Clupei</taxon>
        <taxon>Clupeiformes</taxon>
        <taxon>Clupeoidei</taxon>
        <taxon>Clupeidae</taxon>
        <taxon>Clupea</taxon>
    </lineage>
</organism>
<dbReference type="GO" id="GO:0005737">
    <property type="term" value="C:cytoplasm"/>
    <property type="evidence" value="ECO:0007669"/>
    <property type="project" value="UniProtKB-SubCell"/>
</dbReference>
<evidence type="ECO:0000256" key="2">
    <source>
        <dbReference type="ARBA" id="ARBA00004496"/>
    </source>
</evidence>
<reference evidence="8" key="1">
    <citation type="submission" date="2025-08" db="UniProtKB">
        <authorList>
            <consortium name="RefSeq"/>
        </authorList>
    </citation>
    <scope>IDENTIFICATION</scope>
</reference>
<evidence type="ECO:0000256" key="6">
    <source>
        <dbReference type="SAM" id="MobiDB-lite"/>
    </source>
</evidence>
<evidence type="ECO:0000313" key="7">
    <source>
        <dbReference type="Proteomes" id="UP000515152"/>
    </source>
</evidence>
<evidence type="ECO:0000256" key="4">
    <source>
        <dbReference type="ARBA" id="ARBA00022490"/>
    </source>
</evidence>
<protein>
    <submittedName>
        <fullName evidence="8">Caveolae-associated protein 4a</fullName>
    </submittedName>
</protein>
<comment type="similarity">
    <text evidence="3">Belongs to the CAVIN family.</text>
</comment>
<keyword evidence="5" id="KW-0472">Membrane</keyword>
<evidence type="ECO:0000256" key="3">
    <source>
        <dbReference type="ARBA" id="ARBA00008836"/>
    </source>
</evidence>
<dbReference type="Proteomes" id="UP000515152">
    <property type="component" value="Chromosome 13"/>
</dbReference>
<dbReference type="KEGG" id="char:105890060"/>
<dbReference type="CTD" id="552940"/>
<feature type="region of interest" description="Disordered" evidence="6">
    <location>
        <begin position="56"/>
        <end position="156"/>
    </location>
</feature>
<gene>
    <name evidence="8" type="primary">cavin4a</name>
</gene>
<evidence type="ECO:0000256" key="1">
    <source>
        <dbReference type="ARBA" id="ARBA00004345"/>
    </source>
</evidence>
<feature type="compositionally biased region" description="Basic and acidic residues" evidence="6">
    <location>
        <begin position="121"/>
        <end position="137"/>
    </location>
</feature>
<keyword evidence="4" id="KW-0963">Cytoplasm</keyword>
<dbReference type="AlphaFoldDB" id="A0A6P8G7A8"/>
<dbReference type="OrthoDB" id="8924144at2759"/>
<evidence type="ECO:0000313" key="8">
    <source>
        <dbReference type="RefSeq" id="XP_031435269.1"/>
    </source>
</evidence>
<evidence type="ECO:0000256" key="5">
    <source>
        <dbReference type="ARBA" id="ARBA00023136"/>
    </source>
</evidence>
<dbReference type="RefSeq" id="XP_031435269.1">
    <property type="nucleotide sequence ID" value="XM_031579409.1"/>
</dbReference>
<keyword evidence="7" id="KW-1185">Reference proteome</keyword>
<comment type="subcellular location">
    <subcellularLocation>
        <location evidence="2">Cytoplasm</location>
    </subcellularLocation>
    <subcellularLocation>
        <location evidence="1">Membrane</location>
        <location evidence="1">Caveola</location>
    </subcellularLocation>
</comment>
<feature type="compositionally biased region" description="Basic and acidic residues" evidence="6">
    <location>
        <begin position="7"/>
        <end position="33"/>
    </location>
</feature>
<name>A0A6P8G7A8_CLUHA</name>
<accession>A0A6P8G7A8</accession>
<feature type="region of interest" description="Disordered" evidence="6">
    <location>
        <begin position="1"/>
        <end position="36"/>
    </location>
</feature>
<sequence length="156" mass="16946">MTLEEAESTRAERMRAGLRERVLATRQRTRDNLTKTGATLRQGGAALGGRMRGLGQRVVPSDEQRQRIRQSGQRLRQSIAEKAPNIRLRPPPRSVAEGQEGGADAAAAAATVTTPPKGRKRDVTELEREGPVSEERVSVSVPLDGKVAVETGKDEE</sequence>
<dbReference type="GO" id="GO:0005901">
    <property type="term" value="C:caveola"/>
    <property type="evidence" value="ECO:0007669"/>
    <property type="project" value="UniProtKB-SubCell"/>
</dbReference>
<dbReference type="GeneID" id="105890060"/>
<dbReference type="Pfam" id="PF15237">
    <property type="entry name" value="PTRF_SDPR"/>
    <property type="match status" value="1"/>
</dbReference>
<proteinExistence type="inferred from homology"/>